<dbReference type="PANTHER" id="PTHR31744">
    <property type="entry name" value="PROTEIN CUP-SHAPED COTYLEDON 2-RELATED"/>
    <property type="match status" value="1"/>
</dbReference>
<gene>
    <name evidence="6" type="ORF">CISIN_1g027074mg</name>
</gene>
<dbReference type="GO" id="GO:0003677">
    <property type="term" value="F:DNA binding"/>
    <property type="evidence" value="ECO:0007669"/>
    <property type="project" value="UniProtKB-KW"/>
</dbReference>
<dbReference type="SMR" id="A0A067H9Y2"/>
<name>A0A067H9Y2_CITSI</name>
<dbReference type="InterPro" id="IPR036093">
    <property type="entry name" value="NAC_dom_sf"/>
</dbReference>
<keyword evidence="4" id="KW-0539">Nucleus</keyword>
<evidence type="ECO:0000256" key="3">
    <source>
        <dbReference type="ARBA" id="ARBA00023163"/>
    </source>
</evidence>
<sequence>MMSILTTIGPQIYLNCNVPDGVWYLVCSKENTSAQHGQWRAKGETCEIFSNSYIIGWRTTLEFFEGQVPNERKTDWVMQEFRITQKRLYGDKKEEDSSSLCRVFLSGKQSPNHEMQQKLFSANINNETHSHSTELSFDKDKDDTRQVSIIRHEVCQPQHSGLVFCLLEWISCLNFVWFSLIFK</sequence>
<dbReference type="EMBL" id="KK784874">
    <property type="protein sequence ID" value="KDO84446.1"/>
    <property type="molecule type" value="Genomic_DNA"/>
</dbReference>
<dbReference type="Proteomes" id="UP000027120">
    <property type="component" value="Unassembled WGS sequence"/>
</dbReference>
<keyword evidence="2" id="KW-0238">DNA-binding</keyword>
<organism evidence="6 7">
    <name type="scientific">Citrus sinensis</name>
    <name type="common">Sweet orange</name>
    <name type="synonym">Citrus aurantium var. sinensis</name>
    <dbReference type="NCBI Taxonomy" id="2711"/>
    <lineage>
        <taxon>Eukaryota</taxon>
        <taxon>Viridiplantae</taxon>
        <taxon>Streptophyta</taxon>
        <taxon>Embryophyta</taxon>
        <taxon>Tracheophyta</taxon>
        <taxon>Spermatophyta</taxon>
        <taxon>Magnoliopsida</taxon>
        <taxon>eudicotyledons</taxon>
        <taxon>Gunneridae</taxon>
        <taxon>Pentapetalae</taxon>
        <taxon>rosids</taxon>
        <taxon>malvids</taxon>
        <taxon>Sapindales</taxon>
        <taxon>Rutaceae</taxon>
        <taxon>Aurantioideae</taxon>
        <taxon>Citrus</taxon>
    </lineage>
</organism>
<dbReference type="Pfam" id="PF02365">
    <property type="entry name" value="NAM"/>
    <property type="match status" value="1"/>
</dbReference>
<evidence type="ECO:0000259" key="5">
    <source>
        <dbReference type="PROSITE" id="PS51005"/>
    </source>
</evidence>
<accession>A0A067H9Y2</accession>
<dbReference type="GO" id="GO:0006355">
    <property type="term" value="P:regulation of DNA-templated transcription"/>
    <property type="evidence" value="ECO:0007669"/>
    <property type="project" value="InterPro"/>
</dbReference>
<dbReference type="InterPro" id="IPR003441">
    <property type="entry name" value="NAC-dom"/>
</dbReference>
<protein>
    <recommendedName>
        <fullName evidence="5">NAC domain-containing protein</fullName>
    </recommendedName>
</protein>
<dbReference type="Gene3D" id="2.170.150.80">
    <property type="entry name" value="NAC domain"/>
    <property type="match status" value="1"/>
</dbReference>
<evidence type="ECO:0000313" key="7">
    <source>
        <dbReference type="Proteomes" id="UP000027120"/>
    </source>
</evidence>
<evidence type="ECO:0000313" key="6">
    <source>
        <dbReference type="EMBL" id="KDO84446.1"/>
    </source>
</evidence>
<keyword evidence="7" id="KW-1185">Reference proteome</keyword>
<dbReference type="AlphaFoldDB" id="A0A067H9Y2"/>
<dbReference type="PROSITE" id="PS51005">
    <property type="entry name" value="NAC"/>
    <property type="match status" value="1"/>
</dbReference>
<evidence type="ECO:0000256" key="1">
    <source>
        <dbReference type="ARBA" id="ARBA00023015"/>
    </source>
</evidence>
<evidence type="ECO:0000256" key="2">
    <source>
        <dbReference type="ARBA" id="ARBA00023125"/>
    </source>
</evidence>
<proteinExistence type="predicted"/>
<reference evidence="6 7" key="1">
    <citation type="submission" date="2014-04" db="EMBL/GenBank/DDBJ databases">
        <authorList>
            <consortium name="International Citrus Genome Consortium"/>
            <person name="Gmitter F."/>
            <person name="Chen C."/>
            <person name="Farmerie W."/>
            <person name="Harkins T."/>
            <person name="Desany B."/>
            <person name="Mohiuddin M."/>
            <person name="Kodira C."/>
            <person name="Borodovsky M."/>
            <person name="Lomsadze A."/>
            <person name="Burns P."/>
            <person name="Jenkins J."/>
            <person name="Prochnik S."/>
            <person name="Shu S."/>
            <person name="Chapman J."/>
            <person name="Pitluck S."/>
            <person name="Schmutz J."/>
            <person name="Rokhsar D."/>
        </authorList>
    </citation>
    <scope>NUCLEOTIDE SEQUENCE</scope>
</reference>
<keyword evidence="1" id="KW-0805">Transcription regulation</keyword>
<dbReference type="SUPFAM" id="SSF101941">
    <property type="entry name" value="NAC domain"/>
    <property type="match status" value="1"/>
</dbReference>
<keyword evidence="3" id="KW-0804">Transcription</keyword>
<evidence type="ECO:0000256" key="4">
    <source>
        <dbReference type="ARBA" id="ARBA00023242"/>
    </source>
</evidence>
<feature type="domain" description="NAC" evidence="5">
    <location>
        <begin position="1"/>
        <end position="106"/>
    </location>
</feature>